<dbReference type="SFLD" id="SFLDG01129">
    <property type="entry name" value="C1.5:_HAD__Beta-PGM__Phosphata"/>
    <property type="match status" value="1"/>
</dbReference>
<dbReference type="Proteomes" id="UP000664601">
    <property type="component" value="Unassembled WGS sequence"/>
</dbReference>
<dbReference type="PANTHER" id="PTHR43611:SF3">
    <property type="entry name" value="FLAVIN MONONUCLEOTIDE HYDROLASE 1, CHLOROPLATIC"/>
    <property type="match status" value="1"/>
</dbReference>
<dbReference type="InterPro" id="IPR036412">
    <property type="entry name" value="HAD-like_sf"/>
</dbReference>
<sequence>MIKNIVFDLGNVLVNYEPAKFITKFTNNPQHQKFLLENIFLSAEWIDFDRGTITKDEIARRVLKKSPAGLEETIQHILATWYEEIIPIPEMEAFVKQLKKQGYHLYVLSNAPVDYYEYEEDIPVLKYMDGVFVTADWKIIKPEAEVYRAFCHHFQLVPAQCIFLDDLPVNVAGARAVGMESFVFRKDLAALKEYLSDFGIDVTV</sequence>
<accession>A0ABS3L7E5</accession>
<proteinExistence type="predicted"/>
<evidence type="ECO:0000313" key="2">
    <source>
        <dbReference type="Proteomes" id="UP000664601"/>
    </source>
</evidence>
<protein>
    <submittedName>
        <fullName evidence="1">HAD family phosphatase</fullName>
    </submittedName>
</protein>
<dbReference type="InterPro" id="IPR023198">
    <property type="entry name" value="PGP-like_dom2"/>
</dbReference>
<comment type="caution">
    <text evidence="1">The sequence shown here is derived from an EMBL/GenBank/DDBJ whole genome shotgun (WGS) entry which is preliminary data.</text>
</comment>
<dbReference type="RefSeq" id="WP_207672469.1">
    <property type="nucleotide sequence ID" value="NZ_JAFREM010000008.1"/>
</dbReference>
<dbReference type="EMBL" id="JAFREM010000008">
    <property type="protein sequence ID" value="MBO1305528.1"/>
    <property type="molecule type" value="Genomic_DNA"/>
</dbReference>
<dbReference type="PANTHER" id="PTHR43611">
    <property type="entry name" value="ALPHA-D-GLUCOSE 1-PHOSPHATE PHOSPHATASE"/>
    <property type="match status" value="1"/>
</dbReference>
<dbReference type="SUPFAM" id="SSF56784">
    <property type="entry name" value="HAD-like"/>
    <property type="match status" value="1"/>
</dbReference>
<dbReference type="Gene3D" id="1.10.150.240">
    <property type="entry name" value="Putative phosphatase, domain 2"/>
    <property type="match status" value="1"/>
</dbReference>
<dbReference type="InterPro" id="IPR023214">
    <property type="entry name" value="HAD_sf"/>
</dbReference>
<reference evidence="1 2" key="1">
    <citation type="submission" date="2021-03" db="EMBL/GenBank/DDBJ databases">
        <title>Enterococcal diversity collection.</title>
        <authorList>
            <person name="Gilmore M.S."/>
            <person name="Schwartzman J."/>
            <person name="Van Tyne D."/>
            <person name="Martin M."/>
            <person name="Earl A.M."/>
            <person name="Manson A.L."/>
            <person name="Straub T."/>
            <person name="Salamzade R."/>
            <person name="Saavedra J."/>
            <person name="Lebreton F."/>
            <person name="Prichula J."/>
            <person name="Schaufler K."/>
            <person name="Gaca A."/>
            <person name="Sgardioli B."/>
            <person name="Wagenaar J."/>
            <person name="Strong T."/>
        </authorList>
    </citation>
    <scope>NUCLEOTIDE SEQUENCE [LARGE SCALE GENOMIC DNA]</scope>
    <source>
        <strain evidence="1 2">669A</strain>
    </source>
</reference>
<name>A0ABS3L7E5_9ENTE</name>
<dbReference type="Pfam" id="PF00702">
    <property type="entry name" value="Hydrolase"/>
    <property type="match status" value="1"/>
</dbReference>
<organism evidence="1 2">
    <name type="scientific">Candidatus Enterococcus moelleringii</name>
    <dbReference type="NCBI Taxonomy" id="2815325"/>
    <lineage>
        <taxon>Bacteria</taxon>
        <taxon>Bacillati</taxon>
        <taxon>Bacillota</taxon>
        <taxon>Bacilli</taxon>
        <taxon>Lactobacillales</taxon>
        <taxon>Enterococcaceae</taxon>
        <taxon>Enterococcus</taxon>
    </lineage>
</organism>
<keyword evidence="2" id="KW-1185">Reference proteome</keyword>
<gene>
    <name evidence="1" type="ORF">JZO70_05110</name>
</gene>
<dbReference type="CDD" id="cd02603">
    <property type="entry name" value="HAD_sEH-N_like"/>
    <property type="match status" value="1"/>
</dbReference>
<dbReference type="NCBIfam" id="TIGR01509">
    <property type="entry name" value="HAD-SF-IA-v3"/>
    <property type="match status" value="1"/>
</dbReference>
<evidence type="ECO:0000313" key="1">
    <source>
        <dbReference type="EMBL" id="MBO1305528.1"/>
    </source>
</evidence>
<dbReference type="InterPro" id="IPR006439">
    <property type="entry name" value="HAD-SF_hydro_IA"/>
</dbReference>
<dbReference type="Gene3D" id="3.40.50.1000">
    <property type="entry name" value="HAD superfamily/HAD-like"/>
    <property type="match status" value="1"/>
</dbReference>
<dbReference type="PRINTS" id="PR00413">
    <property type="entry name" value="HADHALOGNASE"/>
</dbReference>
<dbReference type="SFLD" id="SFLDS00003">
    <property type="entry name" value="Haloacid_Dehalogenase"/>
    <property type="match status" value="1"/>
</dbReference>